<organism evidence="2 3">
    <name type="scientific">Streptomyces glomeratus</name>
    <dbReference type="NCBI Taxonomy" id="284452"/>
    <lineage>
        <taxon>Bacteria</taxon>
        <taxon>Bacillati</taxon>
        <taxon>Actinomycetota</taxon>
        <taxon>Actinomycetes</taxon>
        <taxon>Kitasatosporales</taxon>
        <taxon>Streptomycetaceae</taxon>
        <taxon>Streptomyces</taxon>
    </lineage>
</organism>
<evidence type="ECO:0000256" key="1">
    <source>
        <dbReference type="SAM" id="MobiDB-lite"/>
    </source>
</evidence>
<evidence type="ECO:0000313" key="3">
    <source>
        <dbReference type="Proteomes" id="UP001501532"/>
    </source>
</evidence>
<reference evidence="3" key="1">
    <citation type="journal article" date="2019" name="Int. J. Syst. Evol. Microbiol.">
        <title>The Global Catalogue of Microorganisms (GCM) 10K type strain sequencing project: providing services to taxonomists for standard genome sequencing and annotation.</title>
        <authorList>
            <consortium name="The Broad Institute Genomics Platform"/>
            <consortium name="The Broad Institute Genome Sequencing Center for Infectious Disease"/>
            <person name="Wu L."/>
            <person name="Ma J."/>
        </authorList>
    </citation>
    <scope>NUCLEOTIDE SEQUENCE [LARGE SCALE GENOMIC DNA]</scope>
    <source>
        <strain evidence="3">JCM 9091</strain>
    </source>
</reference>
<keyword evidence="3" id="KW-1185">Reference proteome</keyword>
<gene>
    <name evidence="2" type="ORF">GCM10010448_24460</name>
</gene>
<evidence type="ECO:0000313" key="2">
    <source>
        <dbReference type="EMBL" id="GAA3040970.1"/>
    </source>
</evidence>
<protein>
    <submittedName>
        <fullName evidence="2">Uncharacterized protein</fullName>
    </submittedName>
</protein>
<sequence>MVVRGEVPAQHPRQALDTPVTDRPGGSGQQSDGGGLETGASAPVDLDPAHSPVERPAFRRIACVVFPDARLCPTHMRNVSIAAMTAAGDG</sequence>
<feature type="compositionally biased region" description="Gly residues" evidence="1">
    <location>
        <begin position="25"/>
        <end position="37"/>
    </location>
</feature>
<dbReference type="EMBL" id="BAAAUF010000018">
    <property type="protein sequence ID" value="GAA3040970.1"/>
    <property type="molecule type" value="Genomic_DNA"/>
</dbReference>
<proteinExistence type="predicted"/>
<name>A0ABP6LE31_9ACTN</name>
<dbReference type="Proteomes" id="UP001501532">
    <property type="component" value="Unassembled WGS sequence"/>
</dbReference>
<feature type="region of interest" description="Disordered" evidence="1">
    <location>
        <begin position="1"/>
        <end position="51"/>
    </location>
</feature>
<accession>A0ABP6LE31</accession>
<comment type="caution">
    <text evidence="2">The sequence shown here is derived from an EMBL/GenBank/DDBJ whole genome shotgun (WGS) entry which is preliminary data.</text>
</comment>